<dbReference type="KEGG" id="slx:SLAV_18430"/>
<organism evidence="1 2">
    <name type="scientific">Streptomyces lavendulae subsp. lavendulae</name>
    <dbReference type="NCBI Taxonomy" id="58340"/>
    <lineage>
        <taxon>Bacteria</taxon>
        <taxon>Bacillati</taxon>
        <taxon>Actinomycetota</taxon>
        <taxon>Actinomycetes</taxon>
        <taxon>Kitasatosporales</taxon>
        <taxon>Streptomycetaceae</taxon>
        <taxon>Streptomyces</taxon>
    </lineage>
</organism>
<sequence>MLGPMGQSGFQRAGTPARDYSGAVYGSLLAASVIATAGTLGAFPRLQLVVMLITTGLVFWVTHVYVRVVGDRLAHQALSWEMVRHEAHREWPIAGVSIPPAIAVLVCPSLGLGPEGTGWVALCVALAQQIGWATAALVRVGATRRLIALTGLVNLLMGLALVGAKVLVKH</sequence>
<name>A0A2K8PFK6_STRLA</name>
<evidence type="ECO:0000313" key="1">
    <source>
        <dbReference type="EMBL" id="ATZ25517.1"/>
    </source>
</evidence>
<gene>
    <name evidence="1" type="ORF">SLAV_18430</name>
</gene>
<dbReference type="OrthoDB" id="3828063at2"/>
<proteinExistence type="predicted"/>
<evidence type="ECO:0000313" key="2">
    <source>
        <dbReference type="Proteomes" id="UP000231791"/>
    </source>
</evidence>
<protein>
    <submittedName>
        <fullName evidence="1">Uncharacterized protein</fullName>
    </submittedName>
</protein>
<dbReference type="EMBL" id="CP024985">
    <property type="protein sequence ID" value="ATZ25517.1"/>
    <property type="molecule type" value="Genomic_DNA"/>
</dbReference>
<accession>A0A2K8PFK6</accession>
<dbReference type="Proteomes" id="UP000231791">
    <property type="component" value="Chromosome"/>
</dbReference>
<reference evidence="1 2" key="1">
    <citation type="submission" date="2017-11" db="EMBL/GenBank/DDBJ databases">
        <title>Complete genome sequence of Streptomyces lavendulae subsp. lavendulae CCM 3239 (formerly 'Streptomyces aureofaciens CCM 3239'), the producer of the angucycline-type antibiotic auricin.</title>
        <authorList>
            <person name="Busche T."/>
            <person name="Novakova R."/>
            <person name="Al'Dilaimi A."/>
            <person name="Homerova D."/>
            <person name="Feckova L."/>
            <person name="Rezuchova B."/>
            <person name="Mingyar E."/>
            <person name="Csolleiova D."/>
            <person name="Bekeova C."/>
            <person name="Winkler A."/>
            <person name="Sevcikova B."/>
            <person name="Kalinowski J."/>
            <person name="Kormanec J."/>
            <person name="Ruckert C."/>
        </authorList>
    </citation>
    <scope>NUCLEOTIDE SEQUENCE [LARGE SCALE GENOMIC DNA]</scope>
    <source>
        <strain evidence="1 2">CCM 3239</strain>
    </source>
</reference>
<dbReference type="AlphaFoldDB" id="A0A2K8PFK6"/>
<keyword evidence="2" id="KW-1185">Reference proteome</keyword>